<evidence type="ECO:0000259" key="2">
    <source>
        <dbReference type="Pfam" id="PF04892"/>
    </source>
</evidence>
<dbReference type="InterPro" id="IPR006976">
    <property type="entry name" value="VanZ-like"/>
</dbReference>
<keyword evidence="1" id="KW-0472">Membrane</keyword>
<feature type="transmembrane region" description="Helical" evidence="1">
    <location>
        <begin position="37"/>
        <end position="57"/>
    </location>
</feature>
<name>A0A2N5Q015_MEDGN</name>
<evidence type="ECO:0000313" key="3">
    <source>
        <dbReference type="EMBL" id="PLT86997.1"/>
    </source>
</evidence>
<keyword evidence="1" id="KW-0812">Transmembrane</keyword>
<dbReference type="Proteomes" id="UP000234840">
    <property type="component" value="Unassembled WGS sequence"/>
</dbReference>
<dbReference type="PANTHER" id="PTHR36834">
    <property type="entry name" value="MEMBRANE PROTEIN-RELATED"/>
    <property type="match status" value="1"/>
</dbReference>
<feature type="domain" description="VanZ-like" evidence="2">
    <location>
        <begin position="45"/>
        <end position="172"/>
    </location>
</feature>
<dbReference type="Pfam" id="PF04892">
    <property type="entry name" value="VanZ"/>
    <property type="match status" value="1"/>
</dbReference>
<dbReference type="RefSeq" id="WP_101882401.1">
    <property type="nucleotide sequence ID" value="NZ_NIHW01000016.1"/>
</dbReference>
<feature type="transmembrane region" description="Helical" evidence="1">
    <location>
        <begin position="155"/>
        <end position="175"/>
    </location>
</feature>
<keyword evidence="1" id="KW-1133">Transmembrane helix</keyword>
<gene>
    <name evidence="3" type="ORF">CDL20_07650</name>
</gene>
<accession>A0A2N5Q015</accession>
<protein>
    <recommendedName>
        <fullName evidence="2">VanZ-like domain-containing protein</fullName>
    </recommendedName>
</protein>
<feature type="transmembrane region" description="Helical" evidence="1">
    <location>
        <begin position="6"/>
        <end position="25"/>
    </location>
</feature>
<reference evidence="3 4" key="1">
    <citation type="journal article" date="2017" name="Genome Med.">
        <title>A novel Ruminococcus gnavus clade enriched in inflammatory bowel disease patients.</title>
        <authorList>
            <person name="Hall A.B."/>
            <person name="Yassour M."/>
            <person name="Sauk J."/>
            <person name="Garner A."/>
            <person name="Jiang X."/>
            <person name="Arthur T."/>
            <person name="Lagoudas G.K."/>
            <person name="Vatanen T."/>
            <person name="Fornelos N."/>
            <person name="Wilson R."/>
            <person name="Bertha M."/>
            <person name="Cohen M."/>
            <person name="Garber J."/>
            <person name="Khalili H."/>
            <person name="Gevers D."/>
            <person name="Ananthakrishnan A.N."/>
            <person name="Kugathasan S."/>
            <person name="Lander E.S."/>
            <person name="Blainey P."/>
            <person name="Vlamakis H."/>
            <person name="Xavier R.J."/>
            <person name="Huttenhower C."/>
        </authorList>
    </citation>
    <scope>NUCLEOTIDE SEQUENCE [LARGE SCALE GENOMIC DNA]</scope>
    <source>
        <strain evidence="3 4">RJX1128</strain>
    </source>
</reference>
<sequence>MVEIPFLSLEFIFASIWLVIRSVVWTKQKHIDWKREAVLLLMYINLAVIIRFTFFPMSKVDGRVQPLIFDIATAFPFRVNLFPLVNLFDYDSKRDLLLNVIGNVAMFIPSGIILPIIYKRLDTFVKVLLAGGGISLCIEIIQLPFSVRATDIDDLILNTVGVIVGYGIYALIRYIRRIKK</sequence>
<dbReference type="PANTHER" id="PTHR36834:SF1">
    <property type="entry name" value="INTEGRAL MEMBRANE PROTEIN"/>
    <property type="match status" value="1"/>
</dbReference>
<comment type="caution">
    <text evidence="3">The sequence shown here is derived from an EMBL/GenBank/DDBJ whole genome shotgun (WGS) entry which is preliminary data.</text>
</comment>
<dbReference type="AlphaFoldDB" id="A0A2N5Q015"/>
<feature type="transmembrane region" description="Helical" evidence="1">
    <location>
        <begin position="96"/>
        <end position="117"/>
    </location>
</feature>
<dbReference type="EMBL" id="NIHW01000016">
    <property type="protein sequence ID" value="PLT86997.1"/>
    <property type="molecule type" value="Genomic_DNA"/>
</dbReference>
<dbReference type="InterPro" id="IPR053150">
    <property type="entry name" value="Teicoplanin_resist-assoc"/>
</dbReference>
<evidence type="ECO:0000256" key="1">
    <source>
        <dbReference type="SAM" id="Phobius"/>
    </source>
</evidence>
<organism evidence="3 4">
    <name type="scientific">Mediterraneibacter gnavus</name>
    <name type="common">Ruminococcus gnavus</name>
    <dbReference type="NCBI Taxonomy" id="33038"/>
    <lineage>
        <taxon>Bacteria</taxon>
        <taxon>Bacillati</taxon>
        <taxon>Bacillota</taxon>
        <taxon>Clostridia</taxon>
        <taxon>Lachnospirales</taxon>
        <taxon>Lachnospiraceae</taxon>
        <taxon>Mediterraneibacter</taxon>
    </lineage>
</organism>
<proteinExistence type="predicted"/>
<evidence type="ECO:0000313" key="4">
    <source>
        <dbReference type="Proteomes" id="UP000234840"/>
    </source>
</evidence>
<feature type="transmembrane region" description="Helical" evidence="1">
    <location>
        <begin position="124"/>
        <end position="143"/>
    </location>
</feature>